<evidence type="ECO:0000313" key="4">
    <source>
        <dbReference type="EMBL" id="KAL3675582.1"/>
    </source>
</evidence>
<comment type="caution">
    <text evidence="4">The sequence shown here is derived from an EMBL/GenBank/DDBJ whole genome shotgun (WGS) entry which is preliminary data.</text>
</comment>
<dbReference type="Proteomes" id="UP001633002">
    <property type="component" value="Unassembled WGS sequence"/>
</dbReference>
<feature type="domain" description="CCHC-type" evidence="3">
    <location>
        <begin position="18"/>
        <end position="32"/>
    </location>
</feature>
<keyword evidence="5" id="KW-1185">Reference proteome</keyword>
<evidence type="ECO:0000256" key="1">
    <source>
        <dbReference type="PROSITE-ProRule" id="PRU00047"/>
    </source>
</evidence>
<feature type="compositionally biased region" description="Basic and acidic residues" evidence="2">
    <location>
        <begin position="248"/>
        <end position="257"/>
    </location>
</feature>
<dbReference type="AlphaFoldDB" id="A0ABD3GAG0"/>
<keyword evidence="1" id="KW-0862">Zinc</keyword>
<dbReference type="GO" id="GO:0008270">
    <property type="term" value="F:zinc ion binding"/>
    <property type="evidence" value="ECO:0007669"/>
    <property type="project" value="UniProtKB-KW"/>
</dbReference>
<dbReference type="EMBL" id="JBJQOH010000008">
    <property type="protein sequence ID" value="KAL3675582.1"/>
    <property type="molecule type" value="Genomic_DNA"/>
</dbReference>
<reference evidence="4 5" key="1">
    <citation type="submission" date="2024-09" db="EMBL/GenBank/DDBJ databases">
        <title>Chromosome-scale assembly of Riccia sorocarpa.</title>
        <authorList>
            <person name="Paukszto L."/>
        </authorList>
    </citation>
    <scope>NUCLEOTIDE SEQUENCE [LARGE SCALE GENOMIC DNA]</scope>
    <source>
        <strain evidence="4">LP-2024</strain>
        <tissue evidence="4">Aerial parts of the thallus</tissue>
    </source>
</reference>
<organism evidence="4 5">
    <name type="scientific">Riccia sorocarpa</name>
    <dbReference type="NCBI Taxonomy" id="122646"/>
    <lineage>
        <taxon>Eukaryota</taxon>
        <taxon>Viridiplantae</taxon>
        <taxon>Streptophyta</taxon>
        <taxon>Embryophyta</taxon>
        <taxon>Marchantiophyta</taxon>
        <taxon>Marchantiopsida</taxon>
        <taxon>Marchantiidae</taxon>
        <taxon>Marchantiales</taxon>
        <taxon>Ricciaceae</taxon>
        <taxon>Riccia</taxon>
    </lineage>
</organism>
<feature type="compositionally biased region" description="Basic and acidic residues" evidence="2">
    <location>
        <begin position="129"/>
        <end position="139"/>
    </location>
</feature>
<feature type="compositionally biased region" description="Basic and acidic residues" evidence="2">
    <location>
        <begin position="103"/>
        <end position="115"/>
    </location>
</feature>
<accession>A0ABD3GAG0</accession>
<gene>
    <name evidence="4" type="ORF">R1sor_025530</name>
</gene>
<feature type="compositionally biased region" description="Basic and acidic residues" evidence="2">
    <location>
        <begin position="40"/>
        <end position="52"/>
    </location>
</feature>
<feature type="compositionally biased region" description="Basic and acidic residues" evidence="2">
    <location>
        <begin position="147"/>
        <end position="168"/>
    </location>
</feature>
<dbReference type="InterPro" id="IPR001878">
    <property type="entry name" value="Znf_CCHC"/>
</dbReference>
<dbReference type="InterPro" id="IPR036875">
    <property type="entry name" value="Znf_CCHC_sf"/>
</dbReference>
<evidence type="ECO:0000313" key="5">
    <source>
        <dbReference type="Proteomes" id="UP001633002"/>
    </source>
</evidence>
<keyword evidence="1" id="KW-0863">Zinc-finger</keyword>
<dbReference type="PROSITE" id="PS50158">
    <property type="entry name" value="ZF_CCHC"/>
    <property type="match status" value="1"/>
</dbReference>
<proteinExistence type="predicted"/>
<feature type="compositionally biased region" description="Acidic residues" evidence="2">
    <location>
        <begin position="226"/>
        <end position="236"/>
    </location>
</feature>
<feature type="region of interest" description="Disordered" evidence="2">
    <location>
        <begin position="29"/>
        <end position="271"/>
    </location>
</feature>
<sequence>MGGLCNTGGEVQNIPNSCFNCKRAGHQAKACPFPHGGGSKPKETKEQGERPVKVTTNLGSPTRTQQGDSRGGISRAKEAGEKLAQDDDGFTRVSSKRSQQENTSKETPESRKGRDLFSVLRDLDDEAEGEKTVPKKDDGGDVLITESPREQLERVEEKMNSTRDKDQDQTVEDSQDNTVRVDTVTLEEEPCTPRSRMSIVQETEGGERLEAGFPIIIRSPTKWADAGDDNDEDVEMPELQQRGMRGRPSTDKLDTPDKGNAVKKRGLGEKGQGYQKVKSFSQLIPGASGGGSLVATAEKEVLATEFKGLQGGVIGADGERISNFTTYTPP</sequence>
<feature type="compositionally biased region" description="Polar residues" evidence="2">
    <location>
        <begin position="92"/>
        <end position="102"/>
    </location>
</feature>
<feature type="compositionally biased region" description="Polar residues" evidence="2">
    <location>
        <begin position="54"/>
        <end position="68"/>
    </location>
</feature>
<keyword evidence="1" id="KW-0479">Metal-binding</keyword>
<evidence type="ECO:0000256" key="2">
    <source>
        <dbReference type="SAM" id="MobiDB-lite"/>
    </source>
</evidence>
<protein>
    <recommendedName>
        <fullName evidence="3">CCHC-type domain-containing protein</fullName>
    </recommendedName>
</protein>
<feature type="compositionally biased region" description="Basic and acidic residues" evidence="2">
    <location>
        <begin position="75"/>
        <end position="85"/>
    </location>
</feature>
<name>A0ABD3GAG0_9MARC</name>
<evidence type="ECO:0000259" key="3">
    <source>
        <dbReference type="PROSITE" id="PS50158"/>
    </source>
</evidence>
<dbReference type="SUPFAM" id="SSF57756">
    <property type="entry name" value="Retrovirus zinc finger-like domains"/>
    <property type="match status" value="1"/>
</dbReference>